<name>A0A317XQ48_9BASI</name>
<evidence type="ECO:0000256" key="3">
    <source>
        <dbReference type="ARBA" id="ARBA00023054"/>
    </source>
</evidence>
<dbReference type="Proteomes" id="UP000246740">
    <property type="component" value="Unassembled WGS sequence"/>
</dbReference>
<dbReference type="FunCoup" id="A0A317XQ48">
    <property type="interactions" value="13"/>
</dbReference>
<proteinExistence type="inferred from homology"/>
<dbReference type="GO" id="GO:0005768">
    <property type="term" value="C:endosome"/>
    <property type="evidence" value="ECO:0007669"/>
    <property type="project" value="TreeGrafter"/>
</dbReference>
<dbReference type="GO" id="GO:0035493">
    <property type="term" value="P:SNARE complex assembly"/>
    <property type="evidence" value="ECO:0007669"/>
    <property type="project" value="TreeGrafter"/>
</dbReference>
<protein>
    <recommendedName>
        <fullName evidence="2">Autophagy-related protein 14</fullName>
    </recommendedName>
</protein>
<evidence type="ECO:0000313" key="5">
    <source>
        <dbReference type="EMBL" id="PWY99468.1"/>
    </source>
</evidence>
<dbReference type="PANTHER" id="PTHR15157">
    <property type="entry name" value="UV RADIATION RESISTANCE-ASSOCIATED GENE PROTEIN"/>
    <property type="match status" value="1"/>
</dbReference>
<evidence type="ECO:0000256" key="2">
    <source>
        <dbReference type="ARBA" id="ARBA00013807"/>
    </source>
</evidence>
<reference evidence="5 6" key="1">
    <citation type="journal article" date="2018" name="Mol. Biol. Evol.">
        <title>Broad Genomic Sampling Reveals a Smut Pathogenic Ancestry of the Fungal Clade Ustilaginomycotina.</title>
        <authorList>
            <person name="Kijpornyongpan T."/>
            <person name="Mondo S.J."/>
            <person name="Barry K."/>
            <person name="Sandor L."/>
            <person name="Lee J."/>
            <person name="Lipzen A."/>
            <person name="Pangilinan J."/>
            <person name="LaButti K."/>
            <person name="Hainaut M."/>
            <person name="Henrissat B."/>
            <person name="Grigoriev I.V."/>
            <person name="Spatafora J.W."/>
            <person name="Aime M.C."/>
        </authorList>
    </citation>
    <scope>NUCLEOTIDE SEQUENCE [LARGE SCALE GENOMIC DNA]</scope>
    <source>
        <strain evidence="5 6">MCA 3645</strain>
    </source>
</reference>
<dbReference type="GO" id="GO:0000323">
    <property type="term" value="C:lytic vacuole"/>
    <property type="evidence" value="ECO:0007669"/>
    <property type="project" value="TreeGrafter"/>
</dbReference>
<dbReference type="InterPro" id="IPR018791">
    <property type="entry name" value="UV_resistance/autophagy_Atg14"/>
</dbReference>
<sequence length="575" mass="62220">MSDAEDVDGAVPGPGPGTEAAAAAAAAAAAVSATETADKPRDRRPSQSRSRRNSAQGYSSDPGAAARKNRTPGDGASTDPKRQAGMDARKAYLEERRRVLELSLRETKMMHSYTLDEARSLVSHQAELWHMIDEVRDLEARQSRLVVDPDGLIQLRLKRNQRRAQLDYTRRLRDDERQEAQQKQATLELRRAQLHARREALDRSKALLIQSEQHDAQIQDAIQTAKQRQSDLALAIHTEHAALFRDLETVFPIDLADASSLLFSICGLPLPNDAASISPPELEKEEKRWKESIRHVQPPSHRPLFHHFDDDTISSALGMVAQLVVLLSVYLSTPIHYPIATAGSRAVVQDCISLMSGPRAFPLYAKGVERYRYEYAAFLLNKNIEQLMNVHSVTVIDIRQTLPNLKNLMVTLSAAPPTSQRTRKSHIGKNEIALRSTSVSTSASSLVPTHMHTIGTATAKEESGFATGTGNGSANSNVNGTTATRIKKLSGLGLGLPTSVKPVPSSAGADHPSIAIAKDLDGHAETTDTLVTTRVLGSTTSANTTTASSAPSANPGGAIDSVARALSYFAGSRRG</sequence>
<dbReference type="AlphaFoldDB" id="A0A317XQ48"/>
<feature type="region of interest" description="Disordered" evidence="4">
    <location>
        <begin position="1"/>
        <end position="87"/>
    </location>
</feature>
<comment type="similarity">
    <text evidence="1">Belongs to the ATG14 family.</text>
</comment>
<dbReference type="OrthoDB" id="72772at2759"/>
<dbReference type="PANTHER" id="PTHR15157:SF5">
    <property type="entry name" value="UV RADIATION RESISTANCE-ASSOCIATED GENE PROTEIN"/>
    <property type="match status" value="1"/>
</dbReference>
<gene>
    <name evidence="5" type="ORF">BCV70DRAFT_201034</name>
</gene>
<feature type="compositionally biased region" description="Low complexity" evidence="4">
    <location>
        <begin position="17"/>
        <end position="35"/>
    </location>
</feature>
<dbReference type="STRING" id="1882483.A0A317XQ48"/>
<keyword evidence="6" id="KW-1185">Reference proteome</keyword>
<dbReference type="InParanoid" id="A0A317XQ48"/>
<dbReference type="GO" id="GO:0000149">
    <property type="term" value="F:SNARE binding"/>
    <property type="evidence" value="ECO:0007669"/>
    <property type="project" value="TreeGrafter"/>
</dbReference>
<dbReference type="GO" id="GO:0032991">
    <property type="term" value="C:protein-containing complex"/>
    <property type="evidence" value="ECO:0007669"/>
    <property type="project" value="UniProtKB-ARBA"/>
</dbReference>
<accession>A0A317XQ48</accession>
<dbReference type="Pfam" id="PF10186">
    <property type="entry name" value="ATG14"/>
    <property type="match status" value="1"/>
</dbReference>
<keyword evidence="3" id="KW-0175">Coiled coil</keyword>
<evidence type="ECO:0000313" key="6">
    <source>
        <dbReference type="Proteomes" id="UP000246740"/>
    </source>
</evidence>
<evidence type="ECO:0000256" key="1">
    <source>
        <dbReference type="ARBA" id="ARBA00009574"/>
    </source>
</evidence>
<dbReference type="EMBL" id="KZ819195">
    <property type="protein sequence ID" value="PWY99468.1"/>
    <property type="molecule type" value="Genomic_DNA"/>
</dbReference>
<organism evidence="5 6">
    <name type="scientific">Testicularia cyperi</name>
    <dbReference type="NCBI Taxonomy" id="1882483"/>
    <lineage>
        <taxon>Eukaryota</taxon>
        <taxon>Fungi</taxon>
        <taxon>Dikarya</taxon>
        <taxon>Basidiomycota</taxon>
        <taxon>Ustilaginomycotina</taxon>
        <taxon>Ustilaginomycetes</taxon>
        <taxon>Ustilaginales</taxon>
        <taxon>Anthracoideaceae</taxon>
        <taxon>Testicularia</taxon>
    </lineage>
</organism>
<evidence type="ECO:0000256" key="4">
    <source>
        <dbReference type="SAM" id="MobiDB-lite"/>
    </source>
</evidence>
<feature type="compositionally biased region" description="Basic and acidic residues" evidence="4">
    <location>
        <begin position="36"/>
        <end position="45"/>
    </location>
</feature>